<reference evidence="3 4" key="1">
    <citation type="submission" date="2020-05" db="EMBL/GenBank/DDBJ databases">
        <title>Complete closed genome sequence of Defluviicoccus vanus.</title>
        <authorList>
            <person name="Bessarab I."/>
            <person name="Arumugam K."/>
            <person name="Maszenan A.M."/>
            <person name="Seviour R.J."/>
            <person name="Williams R.B."/>
        </authorList>
    </citation>
    <scope>NUCLEOTIDE SEQUENCE [LARGE SCALE GENOMIC DNA]</scope>
    <source>
        <strain evidence="3 4">Ben 114</strain>
    </source>
</reference>
<sequence>MVVRVSGSHNEGQKAVAQVLAKLDVTLERGLTSAEAGKRLAQYGSNAIVEKEKSLLSKVVGYFTGPIAYMIEAAALAVLMCAFD</sequence>
<keyword evidence="1" id="KW-0812">Transmembrane</keyword>
<dbReference type="Pfam" id="PF00690">
    <property type="entry name" value="Cation_ATPase_N"/>
    <property type="match status" value="1"/>
</dbReference>
<protein>
    <recommendedName>
        <fullName evidence="2">Cation-transporting P-type ATPase N-terminal domain-containing protein</fullName>
    </recommendedName>
</protein>
<feature type="domain" description="Cation-transporting P-type ATPase N-terminal" evidence="2">
    <location>
        <begin position="10"/>
        <end position="83"/>
    </location>
</feature>
<name>A0A7H1N603_9PROT</name>
<organism evidence="3 4">
    <name type="scientific">Defluviicoccus vanus</name>
    <dbReference type="NCBI Taxonomy" id="111831"/>
    <lineage>
        <taxon>Bacteria</taxon>
        <taxon>Pseudomonadati</taxon>
        <taxon>Pseudomonadota</taxon>
        <taxon>Alphaproteobacteria</taxon>
        <taxon>Rhodospirillales</taxon>
        <taxon>Rhodospirillaceae</taxon>
        <taxon>Defluviicoccus</taxon>
    </lineage>
</organism>
<keyword evidence="1" id="KW-1133">Transmembrane helix</keyword>
<dbReference type="EMBL" id="CP053923">
    <property type="protein sequence ID" value="QNT71139.1"/>
    <property type="molecule type" value="Genomic_DNA"/>
</dbReference>
<dbReference type="InterPro" id="IPR004014">
    <property type="entry name" value="ATPase_P-typ_cation-transptr_N"/>
</dbReference>
<dbReference type="InterPro" id="IPR023298">
    <property type="entry name" value="ATPase_P-typ_TM_dom_sf"/>
</dbReference>
<dbReference type="AlphaFoldDB" id="A0A7H1N603"/>
<keyword evidence="1" id="KW-0472">Membrane</keyword>
<evidence type="ECO:0000313" key="4">
    <source>
        <dbReference type="Proteomes" id="UP000516369"/>
    </source>
</evidence>
<evidence type="ECO:0000256" key="1">
    <source>
        <dbReference type="SAM" id="Phobius"/>
    </source>
</evidence>
<dbReference type="SUPFAM" id="SSF81665">
    <property type="entry name" value="Calcium ATPase, transmembrane domain M"/>
    <property type="match status" value="1"/>
</dbReference>
<dbReference type="KEGG" id="dvn:HQ394_05105"/>
<dbReference type="Proteomes" id="UP000516369">
    <property type="component" value="Chromosome"/>
</dbReference>
<evidence type="ECO:0000259" key="2">
    <source>
        <dbReference type="SMART" id="SM00831"/>
    </source>
</evidence>
<evidence type="ECO:0000313" key="3">
    <source>
        <dbReference type="EMBL" id="QNT71139.1"/>
    </source>
</evidence>
<keyword evidence="4" id="KW-1185">Reference proteome</keyword>
<proteinExistence type="predicted"/>
<accession>A0A7H1N603</accession>
<feature type="transmembrane region" description="Helical" evidence="1">
    <location>
        <begin position="59"/>
        <end position="83"/>
    </location>
</feature>
<dbReference type="SMART" id="SM00831">
    <property type="entry name" value="Cation_ATPase_N"/>
    <property type="match status" value="1"/>
</dbReference>
<gene>
    <name evidence="3" type="ORF">HQ394_05105</name>
</gene>